<keyword evidence="1" id="KW-1133">Transmembrane helix</keyword>
<keyword evidence="1" id="KW-0812">Transmembrane</keyword>
<keyword evidence="3" id="KW-1185">Reference proteome</keyword>
<evidence type="ECO:0000313" key="3">
    <source>
        <dbReference type="Proteomes" id="UP000190911"/>
    </source>
</evidence>
<keyword evidence="1" id="KW-0472">Membrane</keyword>
<dbReference type="Proteomes" id="UP000190911">
    <property type="component" value="Chromosome I"/>
</dbReference>
<gene>
    <name evidence="2" type="ORF">SAMN05878437_1865</name>
</gene>
<protein>
    <submittedName>
        <fullName evidence="2">Exopolysaccharide synthesis, ExoD</fullName>
    </submittedName>
</protein>
<proteinExistence type="predicted"/>
<feature type="transmembrane region" description="Helical" evidence="1">
    <location>
        <begin position="21"/>
        <end position="53"/>
    </location>
</feature>
<sequence>MGYPRRQYRLPPEQSSVEIPILTLFALALLANDGLMALLGYTLTGGTLALVIFNLT</sequence>
<dbReference type="Pfam" id="PF06055">
    <property type="entry name" value="ExoD"/>
    <property type="match status" value="1"/>
</dbReference>
<dbReference type="AlphaFoldDB" id="A0A1M7H290"/>
<dbReference type="InParanoid" id="A0A1M7H290"/>
<organism evidence="2 3">
    <name type="scientific">Vreelandella subglaciescola</name>
    <dbReference type="NCBI Taxonomy" id="29571"/>
    <lineage>
        <taxon>Bacteria</taxon>
        <taxon>Pseudomonadati</taxon>
        <taxon>Pseudomonadota</taxon>
        <taxon>Gammaproteobacteria</taxon>
        <taxon>Oceanospirillales</taxon>
        <taxon>Halomonadaceae</taxon>
        <taxon>Vreelandella</taxon>
    </lineage>
</organism>
<dbReference type="InterPro" id="IPR010331">
    <property type="entry name" value="ExoD"/>
</dbReference>
<dbReference type="EMBL" id="LT670847">
    <property type="protein sequence ID" value="SHM22772.1"/>
    <property type="molecule type" value="Genomic_DNA"/>
</dbReference>
<name>A0A1M7H290_9GAMM</name>
<accession>A0A1M7H290</accession>
<evidence type="ECO:0000256" key="1">
    <source>
        <dbReference type="SAM" id="Phobius"/>
    </source>
</evidence>
<evidence type="ECO:0000313" key="2">
    <source>
        <dbReference type="EMBL" id="SHM22772.1"/>
    </source>
</evidence>
<reference evidence="2 3" key="1">
    <citation type="submission" date="2016-11" db="EMBL/GenBank/DDBJ databases">
        <authorList>
            <person name="Jaros S."/>
            <person name="Januszkiewicz K."/>
            <person name="Wedrychowicz H."/>
        </authorList>
    </citation>
    <scope>NUCLEOTIDE SEQUENCE [LARGE SCALE GENOMIC DNA]</scope>
    <source>
        <strain evidence="2 3">ACAM 12</strain>
    </source>
</reference>